<accession>A0A834TJ12</accession>
<gene>
    <name evidence="1" type="ORF">G2W53_027434</name>
</gene>
<evidence type="ECO:0000313" key="2">
    <source>
        <dbReference type="Proteomes" id="UP000634136"/>
    </source>
</evidence>
<reference evidence="1" key="1">
    <citation type="submission" date="2020-09" db="EMBL/GenBank/DDBJ databases">
        <title>Genome-Enabled Discovery of Anthraquinone Biosynthesis in Senna tora.</title>
        <authorList>
            <person name="Kang S.-H."/>
            <person name="Pandey R.P."/>
            <person name="Lee C.-M."/>
            <person name="Sim J.-S."/>
            <person name="Jeong J.-T."/>
            <person name="Choi B.-S."/>
            <person name="Jung M."/>
            <person name="Ginzburg D."/>
            <person name="Zhao K."/>
            <person name="Won S.Y."/>
            <person name="Oh T.-J."/>
            <person name="Yu Y."/>
            <person name="Kim N.-H."/>
            <person name="Lee O.R."/>
            <person name="Lee T.-H."/>
            <person name="Bashyal P."/>
            <person name="Kim T.-S."/>
            <person name="Lee W.-H."/>
            <person name="Kawkins C."/>
            <person name="Kim C.-K."/>
            <person name="Kim J.S."/>
            <person name="Ahn B.O."/>
            <person name="Rhee S.Y."/>
            <person name="Sohng J.K."/>
        </authorList>
    </citation>
    <scope>NUCLEOTIDE SEQUENCE</scope>
    <source>
        <tissue evidence="1">Leaf</tissue>
    </source>
</reference>
<comment type="caution">
    <text evidence="1">The sequence shown here is derived from an EMBL/GenBank/DDBJ whole genome shotgun (WGS) entry which is preliminary data.</text>
</comment>
<protein>
    <submittedName>
        <fullName evidence="1">Uncharacterized protein</fullName>
    </submittedName>
</protein>
<dbReference type="AlphaFoldDB" id="A0A834TJ12"/>
<evidence type="ECO:0000313" key="1">
    <source>
        <dbReference type="EMBL" id="KAF7821979.1"/>
    </source>
</evidence>
<dbReference type="Proteomes" id="UP000634136">
    <property type="component" value="Unassembled WGS sequence"/>
</dbReference>
<keyword evidence="2" id="KW-1185">Reference proteome</keyword>
<name>A0A834TJ12_9FABA</name>
<proteinExistence type="predicted"/>
<sequence>MHWRKYRLLRQIQDPRPRTFACSTHGEAFTPCTQPKVFTCHTLPWALAQYVDKLRLSPLEPRHLTKGILLIVFYLENPPNTPG</sequence>
<organism evidence="1 2">
    <name type="scientific">Senna tora</name>
    <dbReference type="NCBI Taxonomy" id="362788"/>
    <lineage>
        <taxon>Eukaryota</taxon>
        <taxon>Viridiplantae</taxon>
        <taxon>Streptophyta</taxon>
        <taxon>Embryophyta</taxon>
        <taxon>Tracheophyta</taxon>
        <taxon>Spermatophyta</taxon>
        <taxon>Magnoliopsida</taxon>
        <taxon>eudicotyledons</taxon>
        <taxon>Gunneridae</taxon>
        <taxon>Pentapetalae</taxon>
        <taxon>rosids</taxon>
        <taxon>fabids</taxon>
        <taxon>Fabales</taxon>
        <taxon>Fabaceae</taxon>
        <taxon>Caesalpinioideae</taxon>
        <taxon>Cassia clade</taxon>
        <taxon>Senna</taxon>
    </lineage>
</organism>
<dbReference type="EMBL" id="JAAIUW010000008">
    <property type="protein sequence ID" value="KAF7821979.1"/>
    <property type="molecule type" value="Genomic_DNA"/>
</dbReference>